<accession>A0A437N0T3</accession>
<sequence>MARAIPLRSLKAPAETLPTPRYIVSTMTYEDGPYEMRLTFEDGHTMSTYASGPLAYRCLSIGVENWIDNDCDADGPHGPVAKLQLFCAGVEVEPF</sequence>
<dbReference type="EMBL" id="SACO01000014">
    <property type="protein sequence ID" value="RVU03504.1"/>
    <property type="molecule type" value="Genomic_DNA"/>
</dbReference>
<reference evidence="1 2" key="1">
    <citation type="submission" date="2019-01" db="EMBL/GenBank/DDBJ databases">
        <authorList>
            <person name="Chen W.-M."/>
        </authorList>
    </citation>
    <scope>NUCLEOTIDE SEQUENCE [LARGE SCALE GENOMIC DNA]</scope>
    <source>
        <strain evidence="1 2">FSY-9</strain>
    </source>
</reference>
<proteinExistence type="predicted"/>
<comment type="caution">
    <text evidence="1">The sequence shown here is derived from an EMBL/GenBank/DDBJ whole genome shotgun (WGS) entry which is preliminary data.</text>
</comment>
<evidence type="ECO:0000313" key="1">
    <source>
        <dbReference type="EMBL" id="RVU03504.1"/>
    </source>
</evidence>
<protein>
    <submittedName>
        <fullName evidence="1">Uncharacterized protein</fullName>
    </submittedName>
</protein>
<dbReference type="RefSeq" id="WP_127711140.1">
    <property type="nucleotide sequence ID" value="NZ_SACO01000014.1"/>
</dbReference>
<dbReference type="AlphaFoldDB" id="A0A437N0T3"/>
<dbReference type="Proteomes" id="UP000282837">
    <property type="component" value="Unassembled WGS sequence"/>
</dbReference>
<gene>
    <name evidence="1" type="ORF">EOE18_15390</name>
</gene>
<keyword evidence="2" id="KW-1185">Reference proteome</keyword>
<organism evidence="1 2">
    <name type="scientific">Novosphingobium umbonatum</name>
    <dbReference type="NCBI Taxonomy" id="1908524"/>
    <lineage>
        <taxon>Bacteria</taxon>
        <taxon>Pseudomonadati</taxon>
        <taxon>Pseudomonadota</taxon>
        <taxon>Alphaproteobacteria</taxon>
        <taxon>Sphingomonadales</taxon>
        <taxon>Sphingomonadaceae</taxon>
        <taxon>Novosphingobium</taxon>
    </lineage>
</organism>
<evidence type="ECO:0000313" key="2">
    <source>
        <dbReference type="Proteomes" id="UP000282837"/>
    </source>
</evidence>
<name>A0A437N0T3_9SPHN</name>